<dbReference type="OrthoDB" id="9781023at2"/>
<evidence type="ECO:0000313" key="5">
    <source>
        <dbReference type="Proteomes" id="UP000000602"/>
    </source>
</evidence>
<dbReference type="Pfam" id="PF01890">
    <property type="entry name" value="CbiG_C"/>
    <property type="match status" value="1"/>
</dbReference>
<evidence type="ECO:0000313" key="4">
    <source>
        <dbReference type="EMBL" id="CAG34952.1"/>
    </source>
</evidence>
<dbReference type="InterPro" id="IPR038029">
    <property type="entry name" value="GbiG_N_sf"/>
</dbReference>
<sequence length="334" mass="35657">MRIAILAITAGGKKLATNIAIRLPNASLLADEGRVGEKFSRHWQSFDAFICIMATGIAVRSIAPLLVDKARDPAILVLDELGRNVISLVSGHLGGANKLAEEVAALTGGQAIITTASDTLGHTALDLWAKAQGLRAESREALTRASARLVNEGELKIYAEIAIHSLPPDLHQTETRVKADIIVSISTKREEGQLLLHPRSLVLGSGCNRGTPREDFEAALTELCASLTISPLAIGRLCSIDKKNDEIGLLEFAAAHGWQTEFFSKAEINRLTHLQTSAAALKAVGAIGVAEPCALLGARQNTLFCGKRKWKNITMAMAQAPSMLSEQAPEHATI</sequence>
<feature type="domain" description="CobE/GbiG C-terminal" evidence="1">
    <location>
        <begin position="201"/>
        <end position="318"/>
    </location>
</feature>
<dbReference type="Proteomes" id="UP000000602">
    <property type="component" value="Chromosome"/>
</dbReference>
<evidence type="ECO:0000259" key="2">
    <source>
        <dbReference type="Pfam" id="PF11760"/>
    </source>
</evidence>
<dbReference type="eggNOG" id="COG2073">
    <property type="taxonomic scope" value="Bacteria"/>
</dbReference>
<dbReference type="EMBL" id="CR522870">
    <property type="protein sequence ID" value="CAG34952.1"/>
    <property type="molecule type" value="Genomic_DNA"/>
</dbReference>
<protein>
    <submittedName>
        <fullName evidence="4">Probable cobalamin biosynthesis protein (CbiG)</fullName>
    </submittedName>
</protein>
<dbReference type="InterPro" id="IPR021744">
    <property type="entry name" value="CbiG_N"/>
</dbReference>
<organism evidence="4 5">
    <name type="scientific">Desulfotalea psychrophila (strain LSv54 / DSM 12343)</name>
    <dbReference type="NCBI Taxonomy" id="177439"/>
    <lineage>
        <taxon>Bacteria</taxon>
        <taxon>Pseudomonadati</taxon>
        <taxon>Thermodesulfobacteriota</taxon>
        <taxon>Desulfobulbia</taxon>
        <taxon>Desulfobulbales</taxon>
        <taxon>Desulfocapsaceae</taxon>
        <taxon>Desulfotalea</taxon>
    </lineage>
</organism>
<dbReference type="RefSeq" id="WP_011187468.1">
    <property type="nucleotide sequence ID" value="NC_006138.1"/>
</dbReference>
<gene>
    <name evidence="4" type="ordered locus">DP0223</name>
</gene>
<evidence type="ECO:0000259" key="1">
    <source>
        <dbReference type="Pfam" id="PF01890"/>
    </source>
</evidence>
<feature type="domain" description="Cobalamin synthesis G N-terminal" evidence="2">
    <location>
        <begin position="39"/>
        <end position="118"/>
    </location>
</feature>
<dbReference type="InterPro" id="IPR021745">
    <property type="entry name" value="CbiG_mid"/>
</dbReference>
<dbReference type="PANTHER" id="PTHR37477:SF1">
    <property type="entry name" value="COBALT-PRECORRIN-5A HYDROLASE"/>
    <property type="match status" value="1"/>
</dbReference>
<feature type="domain" description="Cobalamin biosynthesis central region" evidence="3">
    <location>
        <begin position="124"/>
        <end position="198"/>
    </location>
</feature>
<dbReference type="InterPro" id="IPR002750">
    <property type="entry name" value="CobE/GbiG_C"/>
</dbReference>
<dbReference type="InterPro" id="IPR052553">
    <property type="entry name" value="CbiG_hydrolase"/>
</dbReference>
<name>Q6ARS3_DESPS</name>
<dbReference type="SUPFAM" id="SSF159672">
    <property type="entry name" value="CbiG N-terminal domain-like"/>
    <property type="match status" value="1"/>
</dbReference>
<dbReference type="SUPFAM" id="SSF159664">
    <property type="entry name" value="CobE/GbiG C-terminal domain-like"/>
    <property type="match status" value="1"/>
</dbReference>
<reference evidence="5" key="1">
    <citation type="journal article" date="2004" name="Environ. Microbiol.">
        <title>The genome of Desulfotalea psychrophila, a sulfate-reducing bacterium from permanently cold Arctic sediments.</title>
        <authorList>
            <person name="Rabus R."/>
            <person name="Ruepp A."/>
            <person name="Frickey T."/>
            <person name="Rattei T."/>
            <person name="Fartmann B."/>
            <person name="Stark M."/>
            <person name="Bauer M."/>
            <person name="Zibat A."/>
            <person name="Lombardot T."/>
            <person name="Becker I."/>
            <person name="Amann J."/>
            <person name="Gellner K."/>
            <person name="Teeling H."/>
            <person name="Leuschner W.D."/>
            <person name="Gloeckner F.-O."/>
            <person name="Lupas A.N."/>
            <person name="Amann R."/>
            <person name="Klenk H.-P."/>
        </authorList>
    </citation>
    <scope>NUCLEOTIDE SEQUENCE [LARGE SCALE GENOMIC DNA]</scope>
    <source>
        <strain evidence="5">DSM 12343 / LSv54</strain>
    </source>
</reference>
<dbReference type="Gene3D" id="3.40.50.11220">
    <property type="match status" value="1"/>
</dbReference>
<dbReference type="HOGENOM" id="CLU_028397_0_1_7"/>
<dbReference type="Pfam" id="PF11760">
    <property type="entry name" value="CbiG_N"/>
    <property type="match status" value="1"/>
</dbReference>
<dbReference type="KEGG" id="dps:DP0223"/>
<dbReference type="AlphaFoldDB" id="Q6ARS3"/>
<dbReference type="STRING" id="177439.DP0223"/>
<evidence type="ECO:0000259" key="3">
    <source>
        <dbReference type="Pfam" id="PF11761"/>
    </source>
</evidence>
<dbReference type="Pfam" id="PF11761">
    <property type="entry name" value="CbiG_mid"/>
    <property type="match status" value="1"/>
</dbReference>
<dbReference type="GO" id="GO:0009236">
    <property type="term" value="P:cobalamin biosynthetic process"/>
    <property type="evidence" value="ECO:0007669"/>
    <property type="project" value="InterPro"/>
</dbReference>
<dbReference type="InterPro" id="IPR036518">
    <property type="entry name" value="CobE/GbiG_C_sf"/>
</dbReference>
<dbReference type="Gene3D" id="3.30.420.180">
    <property type="entry name" value="CobE/GbiG C-terminal domain"/>
    <property type="match status" value="1"/>
</dbReference>
<keyword evidence="5" id="KW-1185">Reference proteome</keyword>
<proteinExistence type="predicted"/>
<dbReference type="PANTHER" id="PTHR37477">
    <property type="entry name" value="COBALT-PRECORRIN-5A HYDROLASE"/>
    <property type="match status" value="1"/>
</dbReference>
<accession>Q6ARS3</accession>